<dbReference type="NCBIfam" id="TIGR01634">
    <property type="entry name" value="tail_P2_I"/>
    <property type="match status" value="1"/>
</dbReference>
<dbReference type="InterPro" id="IPR006521">
    <property type="entry name" value="Tail_protein_I"/>
</dbReference>
<sequence length="210" mass="23379">MSRLLPPNGTQLERLAAEALADLERMPVPLRTLMSPDDCPLHLLPYLAWAFSVDRWDTSWSESAKRGVVRAAHYVHSHKGTISALRRVVEPLGYLLEVDEWWQMVPEGEPGTFALRIGVLDTGITDEMYTELTRLVFDAKPLTRHIIGLDLLGETRGPLYVGLAAYDGDTTTVYPYTPDSILSTGALYHAATVEAFDTITIYPMTMSEAL</sequence>
<dbReference type="EMBL" id="BMZM01000001">
    <property type="protein sequence ID" value="GHC17577.1"/>
    <property type="molecule type" value="Genomic_DNA"/>
</dbReference>
<protein>
    <submittedName>
        <fullName evidence="1">Phage tail protein I</fullName>
    </submittedName>
</protein>
<dbReference type="Proteomes" id="UP000604243">
    <property type="component" value="Unassembled WGS sequence"/>
</dbReference>
<proteinExistence type="predicted"/>
<organism evidence="1 2">
    <name type="scientific">Kushneria pakistanensis</name>
    <dbReference type="NCBI Taxonomy" id="1508770"/>
    <lineage>
        <taxon>Bacteria</taxon>
        <taxon>Pseudomonadati</taxon>
        <taxon>Pseudomonadota</taxon>
        <taxon>Gammaproteobacteria</taxon>
        <taxon>Oceanospirillales</taxon>
        <taxon>Halomonadaceae</taxon>
        <taxon>Kushneria</taxon>
    </lineage>
</organism>
<name>A0ABQ3FC10_9GAMM</name>
<dbReference type="Pfam" id="PF09684">
    <property type="entry name" value="Tail_P2_I"/>
    <property type="match status" value="1"/>
</dbReference>
<evidence type="ECO:0000313" key="2">
    <source>
        <dbReference type="Proteomes" id="UP000604243"/>
    </source>
</evidence>
<gene>
    <name evidence="1" type="primary">gpI</name>
    <name evidence="1" type="ORF">GCM10010082_06020</name>
</gene>
<reference evidence="2" key="1">
    <citation type="journal article" date="2019" name="Int. J. Syst. Evol. Microbiol.">
        <title>The Global Catalogue of Microorganisms (GCM) 10K type strain sequencing project: providing services to taxonomists for standard genome sequencing and annotation.</title>
        <authorList>
            <consortium name="The Broad Institute Genomics Platform"/>
            <consortium name="The Broad Institute Genome Sequencing Center for Infectious Disease"/>
            <person name="Wu L."/>
            <person name="Ma J."/>
        </authorList>
    </citation>
    <scope>NUCLEOTIDE SEQUENCE [LARGE SCALE GENOMIC DNA]</scope>
    <source>
        <strain evidence="2">KCTC 42082</strain>
    </source>
</reference>
<comment type="caution">
    <text evidence="1">The sequence shown here is derived from an EMBL/GenBank/DDBJ whole genome shotgun (WGS) entry which is preliminary data.</text>
</comment>
<dbReference type="RefSeq" id="WP_229819557.1">
    <property type="nucleotide sequence ID" value="NZ_BMZM01000001.1"/>
</dbReference>
<accession>A0ABQ3FC10</accession>
<keyword evidence="2" id="KW-1185">Reference proteome</keyword>
<evidence type="ECO:0000313" key="1">
    <source>
        <dbReference type="EMBL" id="GHC17577.1"/>
    </source>
</evidence>